<reference evidence="2" key="1">
    <citation type="journal article" date="2022" name="Nat. Commun.">
        <title>Chromosome evolution and the genetic basis of agronomically important traits in greater yam.</title>
        <authorList>
            <person name="Bredeson J.V."/>
            <person name="Lyons J.B."/>
            <person name="Oniyinde I.O."/>
            <person name="Okereke N.R."/>
            <person name="Kolade O."/>
            <person name="Nnabue I."/>
            <person name="Nwadili C.O."/>
            <person name="Hribova E."/>
            <person name="Parker M."/>
            <person name="Nwogha J."/>
            <person name="Shu S."/>
            <person name="Carlson J."/>
            <person name="Kariba R."/>
            <person name="Muthemba S."/>
            <person name="Knop K."/>
            <person name="Barton G.J."/>
            <person name="Sherwood A.V."/>
            <person name="Lopez-Montes A."/>
            <person name="Asiedu R."/>
            <person name="Jamnadass R."/>
            <person name="Muchugi A."/>
            <person name="Goodstein D."/>
            <person name="Egesi C.N."/>
            <person name="Featherston J."/>
            <person name="Asfaw A."/>
            <person name="Simpson G.G."/>
            <person name="Dolezel J."/>
            <person name="Hendre P.S."/>
            <person name="Van Deynze A."/>
            <person name="Kumar P.L."/>
            <person name="Obidiegwu J.E."/>
            <person name="Bhattacharjee R."/>
            <person name="Rokhsar D.S."/>
        </authorList>
    </citation>
    <scope>NUCLEOTIDE SEQUENCE [LARGE SCALE GENOMIC DNA]</scope>
    <source>
        <strain evidence="2">cv. TDa95/00328</strain>
    </source>
</reference>
<sequence length="37" mass="4158">MICISSLTAENAADRMEWIEKITGVIASLWNSNYVKV</sequence>
<evidence type="ECO:0000313" key="1">
    <source>
        <dbReference type="EMBL" id="KAH7668370.1"/>
    </source>
</evidence>
<accession>A0ACB7V4D6</accession>
<dbReference type="Proteomes" id="UP000827976">
    <property type="component" value="Chromosome 11"/>
</dbReference>
<dbReference type="EMBL" id="CM037021">
    <property type="protein sequence ID" value="KAH7668370.1"/>
    <property type="molecule type" value="Genomic_DNA"/>
</dbReference>
<keyword evidence="2" id="KW-1185">Reference proteome</keyword>
<organism evidence="1 2">
    <name type="scientific">Dioscorea alata</name>
    <name type="common">Purple yam</name>
    <dbReference type="NCBI Taxonomy" id="55571"/>
    <lineage>
        <taxon>Eukaryota</taxon>
        <taxon>Viridiplantae</taxon>
        <taxon>Streptophyta</taxon>
        <taxon>Embryophyta</taxon>
        <taxon>Tracheophyta</taxon>
        <taxon>Spermatophyta</taxon>
        <taxon>Magnoliopsida</taxon>
        <taxon>Liliopsida</taxon>
        <taxon>Dioscoreales</taxon>
        <taxon>Dioscoreaceae</taxon>
        <taxon>Dioscorea</taxon>
    </lineage>
</organism>
<name>A0ACB7V4D6_DIOAL</name>
<comment type="caution">
    <text evidence="1">The sequence shown here is derived from an EMBL/GenBank/DDBJ whole genome shotgun (WGS) entry which is preliminary data.</text>
</comment>
<protein>
    <submittedName>
        <fullName evidence="1">PH domain-like protein</fullName>
    </submittedName>
</protein>
<proteinExistence type="predicted"/>
<gene>
    <name evidence="1" type="ORF">IHE45_11G006900</name>
</gene>
<evidence type="ECO:0000313" key="2">
    <source>
        <dbReference type="Proteomes" id="UP000827976"/>
    </source>
</evidence>